<evidence type="ECO:0000313" key="3">
    <source>
        <dbReference type="Proteomes" id="UP000286862"/>
    </source>
</evidence>
<dbReference type="PANTHER" id="PTHR43646">
    <property type="entry name" value="GLYCOSYLTRANSFERASE"/>
    <property type="match status" value="1"/>
</dbReference>
<dbReference type="EMBL" id="MTKQ01000352">
    <property type="protein sequence ID" value="RWX43923.1"/>
    <property type="molecule type" value="Genomic_DNA"/>
</dbReference>
<dbReference type="InterPro" id="IPR029044">
    <property type="entry name" value="Nucleotide-diphossugar_trans"/>
</dbReference>
<keyword evidence="2" id="KW-0808">Transferase</keyword>
<accession>A0A3S3SJ60</accession>
<name>A0A3S3SJ60_9BACT</name>
<dbReference type="GO" id="GO:0016740">
    <property type="term" value="F:transferase activity"/>
    <property type="evidence" value="ECO:0007669"/>
    <property type="project" value="UniProtKB-KW"/>
</dbReference>
<evidence type="ECO:0000259" key="1">
    <source>
        <dbReference type="Pfam" id="PF00535"/>
    </source>
</evidence>
<proteinExistence type="predicted"/>
<dbReference type="InterPro" id="IPR001173">
    <property type="entry name" value="Glyco_trans_2-like"/>
</dbReference>
<dbReference type="SUPFAM" id="SSF53448">
    <property type="entry name" value="Nucleotide-diphospho-sugar transferases"/>
    <property type="match status" value="1"/>
</dbReference>
<organism evidence="2 3">
    <name type="scientific">Candidatus Electrothrix marina</name>
    <dbReference type="NCBI Taxonomy" id="1859130"/>
    <lineage>
        <taxon>Bacteria</taxon>
        <taxon>Pseudomonadati</taxon>
        <taxon>Thermodesulfobacteriota</taxon>
        <taxon>Desulfobulbia</taxon>
        <taxon>Desulfobulbales</taxon>
        <taxon>Desulfobulbaceae</taxon>
        <taxon>Candidatus Electrothrix</taxon>
    </lineage>
</organism>
<dbReference type="CDD" id="cd06423">
    <property type="entry name" value="CESA_like"/>
    <property type="match status" value="1"/>
</dbReference>
<reference evidence="2 3" key="1">
    <citation type="submission" date="2017-01" db="EMBL/GenBank/DDBJ databases">
        <title>The cable genome- insights into the physiology and evolution of filamentous bacteria capable of sulfide oxidation via long distance electron transfer.</title>
        <authorList>
            <person name="Schreiber L."/>
            <person name="Bjerg J.T."/>
            <person name="Boggild A."/>
            <person name="Van De Vossenberg J."/>
            <person name="Meysman F."/>
            <person name="Nielsen L.P."/>
            <person name="Schramm A."/>
            <person name="Kjeldsen K.U."/>
        </authorList>
    </citation>
    <scope>NUCLEOTIDE SEQUENCE [LARGE SCALE GENOMIC DNA]</scope>
    <source>
        <strain evidence="2">A2</strain>
    </source>
</reference>
<comment type="caution">
    <text evidence="2">The sequence shown here is derived from an EMBL/GenBank/DDBJ whole genome shotgun (WGS) entry which is preliminary data.</text>
</comment>
<feature type="non-terminal residue" evidence="2">
    <location>
        <position position="283"/>
    </location>
</feature>
<dbReference type="Proteomes" id="UP000286862">
    <property type="component" value="Unassembled WGS sequence"/>
</dbReference>
<dbReference type="Gene3D" id="3.90.550.10">
    <property type="entry name" value="Spore Coat Polysaccharide Biosynthesis Protein SpsA, Chain A"/>
    <property type="match status" value="1"/>
</dbReference>
<protein>
    <submittedName>
        <fullName evidence="2">Glycosyl transferase family 2</fullName>
    </submittedName>
</protein>
<evidence type="ECO:0000313" key="2">
    <source>
        <dbReference type="EMBL" id="RWX43923.1"/>
    </source>
</evidence>
<sequence>MSVFTLFLVFILVVSLAVLRDYFLAERHMERLEQVPPLEGDALPSVSVIVPACNEEQGIEQALTSVLALDYPGLEIIVLDDRSTDATPQILDRMAAKDPRLRVIHITELPAGWLGKNHALHLGAAQAKGEFLLFTDADVHMAPDTLRRATAKMQAFQLDHLCLLFRMTAPSRLLCLLIADSLSAAFSLAKPWLVRKPESPYFIGAGGFNMIRKSFYHSFGGHHPIRLCPVDDVLLGRLAKENKGRCDCLNGSRLVTVEWYRSIREMVLGLRKNTFALLDYRVS</sequence>
<dbReference type="PANTHER" id="PTHR43646:SF3">
    <property type="entry name" value="SLR1566 PROTEIN"/>
    <property type="match status" value="1"/>
</dbReference>
<feature type="domain" description="Glycosyltransferase 2-like" evidence="1">
    <location>
        <begin position="47"/>
        <end position="164"/>
    </location>
</feature>
<dbReference type="AlphaFoldDB" id="A0A3S3SJ60"/>
<dbReference type="Pfam" id="PF00535">
    <property type="entry name" value="Glycos_transf_2"/>
    <property type="match status" value="1"/>
</dbReference>
<gene>
    <name evidence="2" type="ORF">VT99_13522</name>
</gene>